<reference evidence="2 3" key="1">
    <citation type="submission" date="2016-10" db="EMBL/GenBank/DDBJ databases">
        <authorList>
            <person name="de Groot N.N."/>
        </authorList>
    </citation>
    <scope>NUCLEOTIDE SEQUENCE [LARGE SCALE GENOMIC DNA]</scope>
    <source>
        <strain evidence="2 3">ATCC 43154</strain>
    </source>
</reference>
<dbReference type="EMBL" id="FOTW01000009">
    <property type="protein sequence ID" value="SFL91039.1"/>
    <property type="molecule type" value="Genomic_DNA"/>
</dbReference>
<name>A0A1I4LJC9_9BURK</name>
<feature type="binding site" evidence="1">
    <location>
        <position position="42"/>
    </location>
    <ligand>
        <name>S-adenosyl-L-methionine</name>
        <dbReference type="ChEBI" id="CHEBI:59789"/>
    </ligand>
</feature>
<feature type="binding site" evidence="1">
    <location>
        <position position="118"/>
    </location>
    <ligand>
        <name>S-adenosyl-L-methionine</name>
        <dbReference type="ChEBI" id="CHEBI:59789"/>
    </ligand>
</feature>
<dbReference type="GO" id="GO:0070475">
    <property type="term" value="P:rRNA base methylation"/>
    <property type="evidence" value="ECO:0007669"/>
    <property type="project" value="UniProtKB-UniRule"/>
</dbReference>
<keyword evidence="1" id="KW-0949">S-adenosyl-L-methionine</keyword>
<feature type="binding site" evidence="1">
    <location>
        <begin position="158"/>
        <end position="159"/>
    </location>
    <ligand>
        <name>S-adenosyl-L-methionine</name>
        <dbReference type="ChEBI" id="CHEBI:59789"/>
    </ligand>
</feature>
<dbReference type="InterPro" id="IPR007473">
    <property type="entry name" value="RlmJ"/>
</dbReference>
<protein>
    <recommendedName>
        <fullName evidence="1">Ribosomal RNA large subunit methyltransferase J</fullName>
        <ecNumber evidence="1">2.1.1.266</ecNumber>
    </recommendedName>
    <alternativeName>
        <fullName evidence="1">23S rRNA (adenine(2030)-N6)-methyltransferase</fullName>
    </alternativeName>
    <alternativeName>
        <fullName evidence="1">23S rRNA m6A2030 methyltransferase</fullName>
    </alternativeName>
</protein>
<dbReference type="OrthoDB" id="9791274at2"/>
<comment type="subunit">
    <text evidence="1">Monomer.</text>
</comment>
<dbReference type="PANTHER" id="PTHR37426:SF1">
    <property type="entry name" value="RIBOSOMAL RNA LARGE SUBUNIT METHYLTRANSFERASE J"/>
    <property type="match status" value="1"/>
</dbReference>
<dbReference type="GO" id="GO:0003723">
    <property type="term" value="F:RNA binding"/>
    <property type="evidence" value="ECO:0007669"/>
    <property type="project" value="UniProtKB-UniRule"/>
</dbReference>
<dbReference type="AlphaFoldDB" id="A0A1I4LJC9"/>
<keyword evidence="1 2" id="KW-0808">Transferase</keyword>
<dbReference type="GO" id="GO:0036307">
    <property type="term" value="F:23S rRNA (adenine(2030)-N(6))-methyltransferase activity"/>
    <property type="evidence" value="ECO:0007669"/>
    <property type="project" value="UniProtKB-UniRule"/>
</dbReference>
<dbReference type="RefSeq" id="WP_093387037.1">
    <property type="nucleotide sequence ID" value="NZ_FOTW01000009.1"/>
</dbReference>
<sequence length="309" mass="34602">MLSYRHAFHAGNHADVLKHFVTIQLLQYLNQKDTAYSYIDTHSGAGVYALDGGYASKNAEFETGIGPLWNRTDLPAPLKEYVDLVKAMNPSGKMRYYPGSPYCADQVAREQDRLRLFELHPADAKILADNFRKVEAHAAAQGVRPTTRGKRVIITKGDGFHALKAMLPPPSRRGLVLIDPPYEDKMDYRKVKDTLADALVRFPGGTYAVWYPVLQRMESRQFADKLKQLPGEWLHVTLTINTPMPDGFGLHSSGMFVINPPYTLEPMLKEIMPYLVKVLGKDAGAKFVLESGQPMAGRNTSARRPQISK</sequence>
<dbReference type="Pfam" id="PF04378">
    <property type="entry name" value="RsmJ"/>
    <property type="match status" value="1"/>
</dbReference>
<dbReference type="EC" id="2.1.1.266" evidence="1"/>
<dbReference type="PANTHER" id="PTHR37426">
    <property type="entry name" value="RIBOSOMAL RNA LARGE SUBUNIT METHYLTRANSFERASE J"/>
    <property type="match status" value="1"/>
</dbReference>
<keyword evidence="3" id="KW-1185">Reference proteome</keyword>
<organism evidence="2 3">
    <name type="scientific">Rugamonas rubra</name>
    <dbReference type="NCBI Taxonomy" id="758825"/>
    <lineage>
        <taxon>Bacteria</taxon>
        <taxon>Pseudomonadati</taxon>
        <taxon>Pseudomonadota</taxon>
        <taxon>Betaproteobacteria</taxon>
        <taxon>Burkholderiales</taxon>
        <taxon>Oxalobacteraceae</taxon>
        <taxon>Telluria group</taxon>
        <taxon>Rugamonas</taxon>
    </lineage>
</organism>
<feature type="binding site" evidence="1">
    <location>
        <position position="179"/>
    </location>
    <ligand>
        <name>S-adenosyl-L-methionine</name>
        <dbReference type="ChEBI" id="CHEBI:59789"/>
    </ligand>
</feature>
<comment type="function">
    <text evidence="1">Specifically methylates the adenine in position 2030 of 23S rRNA.</text>
</comment>
<accession>A0A1I4LJC9</accession>
<feature type="binding site" evidence="1">
    <location>
        <position position="19"/>
    </location>
    <ligand>
        <name>S-adenosyl-L-methionine</name>
        <dbReference type="ChEBI" id="CHEBI:59789"/>
    </ligand>
</feature>
<gene>
    <name evidence="1" type="primary">rlmJ</name>
    <name evidence="2" type="ORF">SAMN02982985_01991</name>
</gene>
<feature type="binding site" evidence="1">
    <location>
        <position position="100"/>
    </location>
    <ligand>
        <name>S-adenosyl-L-methionine</name>
        <dbReference type="ChEBI" id="CHEBI:59789"/>
    </ligand>
</feature>
<evidence type="ECO:0000313" key="2">
    <source>
        <dbReference type="EMBL" id="SFL91039.1"/>
    </source>
</evidence>
<keyword evidence="1" id="KW-0694">RNA-binding</keyword>
<comment type="catalytic activity">
    <reaction evidence="1">
        <text>adenosine(2030) in 23S rRNA + S-adenosyl-L-methionine = N(6)-methyladenosine(2030) in 23S rRNA + S-adenosyl-L-homocysteine + H(+)</text>
        <dbReference type="Rhea" id="RHEA:43736"/>
        <dbReference type="Rhea" id="RHEA-COMP:10668"/>
        <dbReference type="Rhea" id="RHEA-COMP:10669"/>
        <dbReference type="ChEBI" id="CHEBI:15378"/>
        <dbReference type="ChEBI" id="CHEBI:57856"/>
        <dbReference type="ChEBI" id="CHEBI:59789"/>
        <dbReference type="ChEBI" id="CHEBI:74411"/>
        <dbReference type="ChEBI" id="CHEBI:74449"/>
        <dbReference type="EC" id="2.1.1.266"/>
    </reaction>
</comment>
<dbReference type="GO" id="GO:0005829">
    <property type="term" value="C:cytosol"/>
    <property type="evidence" value="ECO:0007669"/>
    <property type="project" value="TreeGrafter"/>
</dbReference>
<dbReference type="Gene3D" id="3.40.50.150">
    <property type="entry name" value="Vaccinia Virus protein VP39"/>
    <property type="match status" value="1"/>
</dbReference>
<keyword evidence="1" id="KW-0698">rRNA processing</keyword>
<evidence type="ECO:0000256" key="1">
    <source>
        <dbReference type="HAMAP-Rule" id="MF_00934"/>
    </source>
</evidence>
<dbReference type="Proteomes" id="UP000199470">
    <property type="component" value="Unassembled WGS sequence"/>
</dbReference>
<dbReference type="HAMAP" id="MF_00934">
    <property type="entry name" value="23SrRNA_methyltr_J"/>
    <property type="match status" value="1"/>
</dbReference>
<dbReference type="InterPro" id="IPR029063">
    <property type="entry name" value="SAM-dependent_MTases_sf"/>
</dbReference>
<feature type="site" description="Interaction with substrate rRNA" evidence="1">
    <location>
        <position position="4"/>
    </location>
</feature>
<comment type="similarity">
    <text evidence="1">Belongs to the RlmJ family.</text>
</comment>
<feature type="active site" description="Proton acceptor" evidence="1">
    <location>
        <position position="179"/>
    </location>
</feature>
<proteinExistence type="inferred from homology"/>
<evidence type="ECO:0000313" key="3">
    <source>
        <dbReference type="Proteomes" id="UP000199470"/>
    </source>
</evidence>
<dbReference type="STRING" id="758825.SAMN02982985_01991"/>
<keyword evidence="1 2" id="KW-0489">Methyltransferase</keyword>
<dbReference type="SUPFAM" id="SSF53335">
    <property type="entry name" value="S-adenosyl-L-methionine-dependent methyltransferases"/>
    <property type="match status" value="1"/>
</dbReference>